<dbReference type="PANTHER" id="PTHR23501:SF102">
    <property type="entry name" value="DRUG TRANSPORTER, PUTATIVE (AFU_ORTHOLOGUE AFUA_3G08530)-RELATED"/>
    <property type="match status" value="1"/>
</dbReference>
<evidence type="ECO:0000256" key="2">
    <source>
        <dbReference type="ARBA" id="ARBA00008335"/>
    </source>
</evidence>
<evidence type="ECO:0000256" key="1">
    <source>
        <dbReference type="ARBA" id="ARBA00004651"/>
    </source>
</evidence>
<dbReference type="PANTHER" id="PTHR23501">
    <property type="entry name" value="MAJOR FACILITATOR SUPERFAMILY"/>
    <property type="match status" value="1"/>
</dbReference>
<feature type="transmembrane region" description="Helical" evidence="9">
    <location>
        <begin position="225"/>
        <end position="242"/>
    </location>
</feature>
<keyword evidence="3" id="KW-0813">Transport</keyword>
<feature type="transmembrane region" description="Helical" evidence="9">
    <location>
        <begin position="293"/>
        <end position="311"/>
    </location>
</feature>
<dbReference type="GO" id="GO:0005886">
    <property type="term" value="C:plasma membrane"/>
    <property type="evidence" value="ECO:0007669"/>
    <property type="project" value="UniProtKB-SubCell"/>
</dbReference>
<dbReference type="PRINTS" id="PR01036">
    <property type="entry name" value="TCRTETB"/>
</dbReference>
<feature type="region of interest" description="Disordered" evidence="8">
    <location>
        <begin position="521"/>
        <end position="573"/>
    </location>
</feature>
<keyword evidence="5 9" id="KW-0812">Transmembrane</keyword>
<feature type="transmembrane region" description="Helical" evidence="9">
    <location>
        <begin position="387"/>
        <end position="409"/>
    </location>
</feature>
<feature type="transmembrane region" description="Helical" evidence="9">
    <location>
        <begin position="156"/>
        <end position="177"/>
    </location>
</feature>
<evidence type="ECO:0000313" key="12">
    <source>
        <dbReference type="Proteomes" id="UP000305067"/>
    </source>
</evidence>
<feature type="transmembrane region" description="Helical" evidence="9">
    <location>
        <begin position="331"/>
        <end position="350"/>
    </location>
</feature>
<gene>
    <name evidence="11" type="ORF">BDV98DRAFT_652393</name>
</gene>
<dbReference type="Proteomes" id="UP000305067">
    <property type="component" value="Unassembled WGS sequence"/>
</dbReference>
<name>A0A5C3QZF4_9AGAR</name>
<sequence length="573" mass="61326">MSSHDPKPETAAPGSSWKTDETHVLPKNNLPVVMLGLTACVFLAAIDQTIVATALPTIVAQLGGGRNYSWVGSAYLLSAAALAPLYGKLSDLIGRKPILYSSIVIFLIGSALCGAAQNMNWLIVCRAVQGIGGGAIIQLVNITISDIVPLQQRGKFGGLVGATWGIASVIGPLLGGVFTDHVSWRWCFWINLPTGGVAGAVLFFFLNLNPHQGRTFKQHMREFDFLGLFLVIAGVICLLFGFNFSETSWSSPQTIGLLVIGVVLLGLCAVNELYTNRSPIIPPRLFKTRTTGLILASNFLHAVSFFCGAYYLPVYYQVLGASATNAGIRMLPFSLSGSVTSIAAGLILSATGEYRPIIWVSWAIFALGYGLMTILDDTSNNAEKIVFPLIGGLGLGALFQVPLIGLQAAMPLKDMATSTSTYGFIRTLGGTVGVSVGQAIYSTDLAQRLRRIPNLSSDVTPSSLSQRVHSLNNIEDPAQRAQVLHAYTKSIATIWKVCAPIIGVGFIMVLFMRRYTLKRATSNTPGPAEKPQDGSSTEVTNSCDDIERAIPSQTNHDNEAALDKRSTAGIQDR</sequence>
<dbReference type="Pfam" id="PF07690">
    <property type="entry name" value="MFS_1"/>
    <property type="match status" value="1"/>
</dbReference>
<evidence type="ECO:0000259" key="10">
    <source>
        <dbReference type="PROSITE" id="PS50850"/>
    </source>
</evidence>
<evidence type="ECO:0000256" key="8">
    <source>
        <dbReference type="SAM" id="MobiDB-lite"/>
    </source>
</evidence>
<dbReference type="NCBIfam" id="TIGR00711">
    <property type="entry name" value="efflux_EmrB"/>
    <property type="match status" value="1"/>
</dbReference>
<feature type="region of interest" description="Disordered" evidence="8">
    <location>
        <begin position="1"/>
        <end position="20"/>
    </location>
</feature>
<dbReference type="InterPro" id="IPR036259">
    <property type="entry name" value="MFS_trans_sf"/>
</dbReference>
<comment type="similarity">
    <text evidence="2">Belongs to the major facilitator superfamily.</text>
</comment>
<dbReference type="Gene3D" id="1.20.1250.20">
    <property type="entry name" value="MFS general substrate transporter like domains"/>
    <property type="match status" value="2"/>
</dbReference>
<feature type="transmembrane region" description="Helical" evidence="9">
    <location>
        <begin position="254"/>
        <end position="273"/>
    </location>
</feature>
<reference evidence="11 12" key="1">
    <citation type="journal article" date="2019" name="Nat. Ecol. Evol.">
        <title>Megaphylogeny resolves global patterns of mushroom evolution.</title>
        <authorList>
            <person name="Varga T."/>
            <person name="Krizsan K."/>
            <person name="Foldi C."/>
            <person name="Dima B."/>
            <person name="Sanchez-Garcia M."/>
            <person name="Sanchez-Ramirez S."/>
            <person name="Szollosi G.J."/>
            <person name="Szarkandi J.G."/>
            <person name="Papp V."/>
            <person name="Albert L."/>
            <person name="Andreopoulos W."/>
            <person name="Angelini C."/>
            <person name="Antonin V."/>
            <person name="Barry K.W."/>
            <person name="Bougher N.L."/>
            <person name="Buchanan P."/>
            <person name="Buyck B."/>
            <person name="Bense V."/>
            <person name="Catcheside P."/>
            <person name="Chovatia M."/>
            <person name="Cooper J."/>
            <person name="Damon W."/>
            <person name="Desjardin D."/>
            <person name="Finy P."/>
            <person name="Geml J."/>
            <person name="Haridas S."/>
            <person name="Hughes K."/>
            <person name="Justo A."/>
            <person name="Karasinski D."/>
            <person name="Kautmanova I."/>
            <person name="Kiss B."/>
            <person name="Kocsube S."/>
            <person name="Kotiranta H."/>
            <person name="LaButti K.M."/>
            <person name="Lechner B.E."/>
            <person name="Liimatainen K."/>
            <person name="Lipzen A."/>
            <person name="Lukacs Z."/>
            <person name="Mihaltcheva S."/>
            <person name="Morgado L.N."/>
            <person name="Niskanen T."/>
            <person name="Noordeloos M.E."/>
            <person name="Ohm R.A."/>
            <person name="Ortiz-Santana B."/>
            <person name="Ovrebo C."/>
            <person name="Racz N."/>
            <person name="Riley R."/>
            <person name="Savchenko A."/>
            <person name="Shiryaev A."/>
            <person name="Soop K."/>
            <person name="Spirin V."/>
            <person name="Szebenyi C."/>
            <person name="Tomsovsky M."/>
            <person name="Tulloss R.E."/>
            <person name="Uehling J."/>
            <person name="Grigoriev I.V."/>
            <person name="Vagvolgyi C."/>
            <person name="Papp T."/>
            <person name="Martin F.M."/>
            <person name="Miettinen O."/>
            <person name="Hibbett D.S."/>
            <person name="Nagy L.G."/>
        </authorList>
    </citation>
    <scope>NUCLEOTIDE SEQUENCE [LARGE SCALE GENOMIC DNA]</scope>
    <source>
        <strain evidence="11 12">CBS 309.79</strain>
    </source>
</reference>
<dbReference type="CDD" id="cd17502">
    <property type="entry name" value="MFS_Azr1_MDR_like"/>
    <property type="match status" value="1"/>
</dbReference>
<keyword evidence="12" id="KW-1185">Reference proteome</keyword>
<feature type="transmembrane region" description="Helical" evidence="9">
    <location>
        <begin position="183"/>
        <end position="205"/>
    </location>
</feature>
<dbReference type="FunFam" id="1.20.1720.10:FF:000013">
    <property type="entry name" value="Related to multidrug resistance proteins"/>
    <property type="match status" value="1"/>
</dbReference>
<feature type="domain" description="Major facilitator superfamily (MFS) profile" evidence="10">
    <location>
        <begin position="33"/>
        <end position="517"/>
    </location>
</feature>
<evidence type="ECO:0000256" key="3">
    <source>
        <dbReference type="ARBA" id="ARBA00022448"/>
    </source>
</evidence>
<evidence type="ECO:0000256" key="6">
    <source>
        <dbReference type="ARBA" id="ARBA00022989"/>
    </source>
</evidence>
<dbReference type="InterPro" id="IPR004638">
    <property type="entry name" value="EmrB-like"/>
</dbReference>
<dbReference type="OrthoDB" id="10021397at2759"/>
<accession>A0A5C3QZF4</accession>
<protein>
    <submittedName>
        <fullName evidence="11">MFS general substrate transporter</fullName>
    </submittedName>
</protein>
<feature type="transmembrane region" description="Helical" evidence="9">
    <location>
        <begin position="98"/>
        <end position="117"/>
    </location>
</feature>
<comment type="subcellular location">
    <subcellularLocation>
        <location evidence="1">Cell membrane</location>
        <topology evidence="1">Multi-pass membrane protein</topology>
    </subcellularLocation>
</comment>
<proteinExistence type="inferred from homology"/>
<evidence type="ECO:0000313" key="11">
    <source>
        <dbReference type="EMBL" id="TFL07395.1"/>
    </source>
</evidence>
<feature type="compositionally biased region" description="Polar residues" evidence="8">
    <location>
        <begin position="533"/>
        <end position="543"/>
    </location>
</feature>
<keyword evidence="6 9" id="KW-1133">Transmembrane helix</keyword>
<dbReference type="InterPro" id="IPR011701">
    <property type="entry name" value="MFS"/>
</dbReference>
<evidence type="ECO:0000256" key="4">
    <source>
        <dbReference type="ARBA" id="ARBA00022475"/>
    </source>
</evidence>
<dbReference type="EMBL" id="ML178814">
    <property type="protein sequence ID" value="TFL07395.1"/>
    <property type="molecule type" value="Genomic_DNA"/>
</dbReference>
<organism evidence="11 12">
    <name type="scientific">Pterulicium gracile</name>
    <dbReference type="NCBI Taxonomy" id="1884261"/>
    <lineage>
        <taxon>Eukaryota</taxon>
        <taxon>Fungi</taxon>
        <taxon>Dikarya</taxon>
        <taxon>Basidiomycota</taxon>
        <taxon>Agaricomycotina</taxon>
        <taxon>Agaricomycetes</taxon>
        <taxon>Agaricomycetidae</taxon>
        <taxon>Agaricales</taxon>
        <taxon>Pleurotineae</taxon>
        <taxon>Pterulaceae</taxon>
        <taxon>Pterulicium</taxon>
    </lineage>
</organism>
<keyword evidence="4" id="KW-1003">Cell membrane</keyword>
<feature type="compositionally biased region" description="Basic and acidic residues" evidence="8">
    <location>
        <begin position="556"/>
        <end position="573"/>
    </location>
</feature>
<dbReference type="InterPro" id="IPR020846">
    <property type="entry name" value="MFS_dom"/>
</dbReference>
<feature type="transmembrane region" description="Helical" evidence="9">
    <location>
        <begin position="493"/>
        <end position="512"/>
    </location>
</feature>
<dbReference type="GO" id="GO:0022857">
    <property type="term" value="F:transmembrane transporter activity"/>
    <property type="evidence" value="ECO:0007669"/>
    <property type="project" value="InterPro"/>
</dbReference>
<keyword evidence="7 9" id="KW-0472">Membrane</keyword>
<feature type="transmembrane region" description="Helical" evidence="9">
    <location>
        <begin position="32"/>
        <end position="55"/>
    </location>
</feature>
<feature type="transmembrane region" description="Helical" evidence="9">
    <location>
        <begin position="67"/>
        <end position="86"/>
    </location>
</feature>
<feature type="transmembrane region" description="Helical" evidence="9">
    <location>
        <begin position="357"/>
        <end position="375"/>
    </location>
</feature>
<evidence type="ECO:0000256" key="7">
    <source>
        <dbReference type="ARBA" id="ARBA00023136"/>
    </source>
</evidence>
<feature type="transmembrane region" description="Helical" evidence="9">
    <location>
        <begin position="421"/>
        <end position="441"/>
    </location>
</feature>
<dbReference type="STRING" id="1884261.A0A5C3QZF4"/>
<dbReference type="SUPFAM" id="SSF103473">
    <property type="entry name" value="MFS general substrate transporter"/>
    <property type="match status" value="1"/>
</dbReference>
<dbReference type="PROSITE" id="PS50850">
    <property type="entry name" value="MFS"/>
    <property type="match status" value="1"/>
</dbReference>
<dbReference type="AlphaFoldDB" id="A0A5C3QZF4"/>
<evidence type="ECO:0000256" key="9">
    <source>
        <dbReference type="SAM" id="Phobius"/>
    </source>
</evidence>
<evidence type="ECO:0000256" key="5">
    <source>
        <dbReference type="ARBA" id="ARBA00022692"/>
    </source>
</evidence>